<keyword evidence="1" id="KW-0472">Membrane</keyword>
<keyword evidence="3" id="KW-1185">Reference proteome</keyword>
<dbReference type="AlphaFoldDB" id="A0A1H1KTQ3"/>
<keyword evidence="1" id="KW-1133">Transmembrane helix</keyword>
<name>A0A1H1KTQ3_9FLAO</name>
<proteinExistence type="predicted"/>
<evidence type="ECO:0000313" key="3">
    <source>
        <dbReference type="Proteomes" id="UP000198858"/>
    </source>
</evidence>
<evidence type="ECO:0000313" key="2">
    <source>
        <dbReference type="EMBL" id="SDR65684.1"/>
    </source>
</evidence>
<keyword evidence="1" id="KW-0812">Transmembrane</keyword>
<protein>
    <recommendedName>
        <fullName evidence="4">DUF2846 domain-containing protein</fullName>
    </recommendedName>
</protein>
<feature type="transmembrane region" description="Helical" evidence="1">
    <location>
        <begin position="82"/>
        <end position="101"/>
    </location>
</feature>
<dbReference type="RefSeq" id="WP_089660898.1">
    <property type="nucleotide sequence ID" value="NZ_LT629745.1"/>
</dbReference>
<evidence type="ECO:0000256" key="1">
    <source>
        <dbReference type="SAM" id="Phobius"/>
    </source>
</evidence>
<evidence type="ECO:0008006" key="4">
    <source>
        <dbReference type="Google" id="ProtNLM"/>
    </source>
</evidence>
<reference evidence="2 3" key="1">
    <citation type="submission" date="2016-10" db="EMBL/GenBank/DDBJ databases">
        <authorList>
            <person name="Varghese N."/>
            <person name="Submissions S."/>
        </authorList>
    </citation>
    <scope>NUCLEOTIDE SEQUENCE [LARGE SCALE GENOMIC DNA]</scope>
    <source>
        <strain evidence="2 3">Mar_2010_102</strain>
    </source>
</reference>
<feature type="transmembrane region" description="Helical" evidence="1">
    <location>
        <begin position="107"/>
        <end position="126"/>
    </location>
</feature>
<accession>A0A1H1KTQ3</accession>
<sequence>MPKLLIKRNSEWANRYRSFDLYMNGIKFAELKDKQTLKFEIPEGNYQLIAKIGRYGSKPVSFKLEKGETKRFEVKGFLFSKYLLPLAIFIALLYFGIYFKFHNNNLILATALMILFGYLFYFLSFGRNQYLRLFER</sequence>
<organism evidence="2 3">
    <name type="scientific">Christiangramia echinicola</name>
    <dbReference type="NCBI Taxonomy" id="279359"/>
    <lineage>
        <taxon>Bacteria</taxon>
        <taxon>Pseudomonadati</taxon>
        <taxon>Bacteroidota</taxon>
        <taxon>Flavobacteriia</taxon>
        <taxon>Flavobacteriales</taxon>
        <taxon>Flavobacteriaceae</taxon>
        <taxon>Christiangramia</taxon>
    </lineage>
</organism>
<dbReference type="EMBL" id="LT629745">
    <property type="protein sequence ID" value="SDR65684.1"/>
    <property type="molecule type" value="Genomic_DNA"/>
</dbReference>
<dbReference type="Proteomes" id="UP000198858">
    <property type="component" value="Chromosome I"/>
</dbReference>
<gene>
    <name evidence="2" type="ORF">SAMN04488552_0173</name>
</gene>